<dbReference type="EMBL" id="BK016153">
    <property type="protein sequence ID" value="DAF98674.1"/>
    <property type="molecule type" value="Genomic_DNA"/>
</dbReference>
<sequence length="229" mass="24861">MSTTRWDGAKVPSASDPILSAWGDYADSVGTFIRCASQAEAQARLSQAPAGVVSAAHPAMFLIAGVLYSADGTRSGNQFVLQPVAGFCDVLVDKTDASNGRGRPTSDHTTRRWGESGFNLPIRSLLEFSLDVCVSIVHSDFQSEEAKDKAVGSYYFGFILDNAGLWQTEIQYNRTFMTHHLSWKQEVPAGTHTAAYSTCGSYGTDPFWHYDGGVYPGTRFRVISLGAAR</sequence>
<name>A0A8S5UWA3_9CAUD</name>
<accession>A0A8S5UWA3</accession>
<evidence type="ECO:0000313" key="1">
    <source>
        <dbReference type="EMBL" id="DAF98674.1"/>
    </source>
</evidence>
<protein>
    <submittedName>
        <fullName evidence="1">Uncharacterized protein</fullName>
    </submittedName>
</protein>
<proteinExistence type="predicted"/>
<organism evidence="1">
    <name type="scientific">Siphoviridae sp. ctgaU3</name>
    <dbReference type="NCBI Taxonomy" id="2825609"/>
    <lineage>
        <taxon>Viruses</taxon>
        <taxon>Duplodnaviria</taxon>
        <taxon>Heunggongvirae</taxon>
        <taxon>Uroviricota</taxon>
        <taxon>Caudoviricetes</taxon>
    </lineage>
</organism>
<reference evidence="1" key="1">
    <citation type="journal article" date="2021" name="Proc. Natl. Acad. Sci. U.S.A.">
        <title>A Catalog of Tens of Thousands of Viruses from Human Metagenomes Reveals Hidden Associations with Chronic Diseases.</title>
        <authorList>
            <person name="Tisza M.J."/>
            <person name="Buck C.B."/>
        </authorList>
    </citation>
    <scope>NUCLEOTIDE SEQUENCE</scope>
    <source>
        <strain evidence="1">CtgaU3</strain>
    </source>
</reference>